<dbReference type="InterPro" id="IPR015943">
    <property type="entry name" value="WD40/YVTN_repeat-like_dom_sf"/>
</dbReference>
<dbReference type="InterPro" id="IPR011110">
    <property type="entry name" value="Reg_prop"/>
</dbReference>
<dbReference type="Pfam" id="PF02518">
    <property type="entry name" value="HATPase_c"/>
    <property type="match status" value="1"/>
</dbReference>
<evidence type="ECO:0000256" key="7">
    <source>
        <dbReference type="ARBA" id="ARBA00022840"/>
    </source>
</evidence>
<dbReference type="SUPFAM" id="SSF55874">
    <property type="entry name" value="ATPase domain of HSP90 chaperone/DNA topoisomerase II/histidine kinase"/>
    <property type="match status" value="1"/>
</dbReference>
<dbReference type="AlphaFoldDB" id="A0A9D7SWP7"/>
<keyword evidence="7" id="KW-0067">ATP-binding</keyword>
<keyword evidence="5" id="KW-0547">Nucleotide-binding</keyword>
<evidence type="ECO:0000313" key="12">
    <source>
        <dbReference type="Proteomes" id="UP000808337"/>
    </source>
</evidence>
<evidence type="ECO:0000256" key="2">
    <source>
        <dbReference type="ARBA" id="ARBA00012438"/>
    </source>
</evidence>
<dbReference type="Gene3D" id="2.130.10.10">
    <property type="entry name" value="YVTN repeat-like/Quinoprotein amine dehydrogenase"/>
    <property type="match status" value="3"/>
</dbReference>
<evidence type="ECO:0000256" key="8">
    <source>
        <dbReference type="ARBA" id="ARBA00023012"/>
    </source>
</evidence>
<keyword evidence="9" id="KW-0812">Transmembrane</keyword>
<evidence type="ECO:0000259" key="10">
    <source>
        <dbReference type="PROSITE" id="PS50109"/>
    </source>
</evidence>
<keyword evidence="4" id="KW-0808">Transferase</keyword>
<dbReference type="PANTHER" id="PTHR24421">
    <property type="entry name" value="NITRATE/NITRITE SENSOR PROTEIN NARX-RELATED"/>
    <property type="match status" value="1"/>
</dbReference>
<dbReference type="GO" id="GO:0016020">
    <property type="term" value="C:membrane"/>
    <property type="evidence" value="ECO:0007669"/>
    <property type="project" value="InterPro"/>
</dbReference>
<evidence type="ECO:0000256" key="1">
    <source>
        <dbReference type="ARBA" id="ARBA00000085"/>
    </source>
</evidence>
<dbReference type="GO" id="GO:0000155">
    <property type="term" value="F:phosphorelay sensor kinase activity"/>
    <property type="evidence" value="ECO:0007669"/>
    <property type="project" value="InterPro"/>
</dbReference>
<dbReference type="InterPro" id="IPR013783">
    <property type="entry name" value="Ig-like_fold"/>
</dbReference>
<dbReference type="SMART" id="SM00387">
    <property type="entry name" value="HATPase_c"/>
    <property type="match status" value="1"/>
</dbReference>
<evidence type="ECO:0000256" key="9">
    <source>
        <dbReference type="SAM" id="Phobius"/>
    </source>
</evidence>
<evidence type="ECO:0000256" key="5">
    <source>
        <dbReference type="ARBA" id="ARBA00022741"/>
    </source>
</evidence>
<comment type="catalytic activity">
    <reaction evidence="1">
        <text>ATP + protein L-histidine = ADP + protein N-phospho-L-histidine.</text>
        <dbReference type="EC" id="2.7.13.3"/>
    </reaction>
</comment>
<name>A0A9D7SWP7_9BACT</name>
<dbReference type="InterPro" id="IPR005467">
    <property type="entry name" value="His_kinase_dom"/>
</dbReference>
<keyword evidence="9" id="KW-1133">Transmembrane helix</keyword>
<dbReference type="Pfam" id="PF07730">
    <property type="entry name" value="HisKA_3"/>
    <property type="match status" value="1"/>
</dbReference>
<dbReference type="EMBL" id="JADKGY010000020">
    <property type="protein sequence ID" value="MBK9983564.1"/>
    <property type="molecule type" value="Genomic_DNA"/>
</dbReference>
<keyword evidence="8" id="KW-0902">Two-component regulatory system</keyword>
<feature type="transmembrane region" description="Helical" evidence="9">
    <location>
        <begin position="704"/>
        <end position="722"/>
    </location>
</feature>
<dbReference type="Gene3D" id="1.20.5.1930">
    <property type="match status" value="1"/>
</dbReference>
<evidence type="ECO:0000256" key="3">
    <source>
        <dbReference type="ARBA" id="ARBA00022553"/>
    </source>
</evidence>
<dbReference type="InterPro" id="IPR003594">
    <property type="entry name" value="HATPase_dom"/>
</dbReference>
<dbReference type="Gene3D" id="2.60.40.10">
    <property type="entry name" value="Immunoglobulins"/>
    <property type="match status" value="1"/>
</dbReference>
<feature type="domain" description="Histidine kinase" evidence="10">
    <location>
        <begin position="742"/>
        <end position="932"/>
    </location>
</feature>
<dbReference type="Pfam" id="PF07495">
    <property type="entry name" value="Y_Y_Y"/>
    <property type="match status" value="1"/>
</dbReference>
<keyword evidence="6" id="KW-0418">Kinase</keyword>
<dbReference type="Gene3D" id="3.30.565.10">
    <property type="entry name" value="Histidine kinase-like ATPase, C-terminal domain"/>
    <property type="match status" value="1"/>
</dbReference>
<dbReference type="Pfam" id="PF07494">
    <property type="entry name" value="Reg_prop"/>
    <property type="match status" value="3"/>
</dbReference>
<proteinExistence type="predicted"/>
<keyword evidence="3" id="KW-0597">Phosphoprotein</keyword>
<sequence>MRSFNINDGLVSNQVRGFYQDKKGFLWIMTWEGLSRYDGYAFRNYTLAEGLAHPLINDMIEGKDGRIFIAENDGSVDVILKGEIQPSLRKKYSKSINRLSRQTDGRILASLDHSGVFLFTEDTVITLNKTQEFFSVTDVLVDNNYYFVCGDKSGVMHEDHTFVSVWPDSLFPYSGILKENQDRMWVGTYKGLRWVYLTGAADKINKLSLTAYDRAPWGRWIINDIMQSSEGSIWIAALGGLIQIRPDQSWRVYNRKDGLPNDNITSVFEDRDGFIWIGTDQGMAQLDIKNAIDIFTISEDLPNTIVIDLLPRQDGSAYLVSNLPVVNKIKVGQPIKSIPMGNFGDAYSFLKAGTDTLVCTMNGYYKITGQGIRIWDEIPYSRLVISVMMDSTLISAYGGEITVATSKGSFTDTTFHDQVYVLVPDDDEKIWVASLNKGLFRVNLIKDAVGNKKLEWEDFNTYIPEKTLRSLHRDRKGNIWVGTRYSGLVELTKNGTNDTYVTHRFGRKEGFMSDFIKSIDSDEDGNIWVGTNAGIEKLIPVDDHYRVFSFSRVHNFFAAVQQIVVGPDHTLWCATTSGVDKVRDSGYDTIAPPEVYISSVTTAKKILEDPTELLPFKLNYNQNYIDIEFSSNDFINGKQIEYSYRLTGSQDTSWSNPFPVHNVSYANLLPGVYRFEVKVKGWNGEFGKATFYKFMIRPPFWRQAWFVILFIAAVLALVYSLYRYRIKQLQRIQDVRNRIASDLHDEIGSSLTHVNILSEIGRKTFDKDDQPQQLFKRIGEEVQSSAEALDDIIWSVSSRVDTAEDLISRMRRYASELFDAKGITFALHVEQLDENQSIGLELRRDFYLIYKELLRNIIRHAEATKVSIRILREDQFLSMVVNDNGHGFDTGVATERHGLKSIKGRVSKWKGQISVDSSDQGTTIKIGLPLKKNI</sequence>
<dbReference type="InterPro" id="IPR036890">
    <property type="entry name" value="HATPase_C_sf"/>
</dbReference>
<keyword evidence="9" id="KW-0472">Membrane</keyword>
<dbReference type="CDD" id="cd16917">
    <property type="entry name" value="HATPase_UhpB-NarQ-NarX-like"/>
    <property type="match status" value="1"/>
</dbReference>
<gene>
    <name evidence="11" type="ORF">IPP15_14460</name>
</gene>
<dbReference type="SUPFAM" id="SSF63829">
    <property type="entry name" value="Calcium-dependent phosphotriesterase"/>
    <property type="match status" value="2"/>
</dbReference>
<organism evidence="11 12">
    <name type="scientific">Candidatus Opimibacter skivensis</name>
    <dbReference type="NCBI Taxonomy" id="2982028"/>
    <lineage>
        <taxon>Bacteria</taxon>
        <taxon>Pseudomonadati</taxon>
        <taxon>Bacteroidota</taxon>
        <taxon>Saprospiria</taxon>
        <taxon>Saprospirales</taxon>
        <taxon>Saprospiraceae</taxon>
        <taxon>Candidatus Opimibacter</taxon>
    </lineage>
</organism>
<dbReference type="EC" id="2.7.13.3" evidence="2"/>
<dbReference type="InterPro" id="IPR011123">
    <property type="entry name" value="Y_Y_Y"/>
</dbReference>
<dbReference type="GO" id="GO:0005524">
    <property type="term" value="F:ATP binding"/>
    <property type="evidence" value="ECO:0007669"/>
    <property type="project" value="UniProtKB-KW"/>
</dbReference>
<comment type="caution">
    <text evidence="11">The sequence shown here is derived from an EMBL/GenBank/DDBJ whole genome shotgun (WGS) entry which is preliminary data.</text>
</comment>
<evidence type="ECO:0000256" key="6">
    <source>
        <dbReference type="ARBA" id="ARBA00022777"/>
    </source>
</evidence>
<dbReference type="GO" id="GO:0046983">
    <property type="term" value="F:protein dimerization activity"/>
    <property type="evidence" value="ECO:0007669"/>
    <property type="project" value="InterPro"/>
</dbReference>
<reference evidence="11 12" key="1">
    <citation type="submission" date="2020-10" db="EMBL/GenBank/DDBJ databases">
        <title>Connecting structure to function with the recovery of over 1000 high-quality activated sludge metagenome-assembled genomes encoding full-length rRNA genes using long-read sequencing.</title>
        <authorList>
            <person name="Singleton C.M."/>
            <person name="Petriglieri F."/>
            <person name="Kristensen J.M."/>
            <person name="Kirkegaard R.H."/>
            <person name="Michaelsen T.Y."/>
            <person name="Andersen M.H."/>
            <person name="Karst S.M."/>
            <person name="Dueholm M.S."/>
            <person name="Nielsen P.H."/>
            <person name="Albertsen M."/>
        </authorList>
    </citation>
    <scope>NUCLEOTIDE SEQUENCE [LARGE SCALE GENOMIC DNA]</scope>
    <source>
        <strain evidence="11">Ribe_18-Q3-R11-54_MAXAC.273</strain>
    </source>
</reference>
<evidence type="ECO:0000313" key="11">
    <source>
        <dbReference type="EMBL" id="MBK9983564.1"/>
    </source>
</evidence>
<dbReference type="InterPro" id="IPR050482">
    <property type="entry name" value="Sensor_HK_TwoCompSys"/>
</dbReference>
<dbReference type="PANTHER" id="PTHR24421:SF10">
    <property type="entry name" value="NITRATE_NITRITE SENSOR PROTEIN NARQ"/>
    <property type="match status" value="1"/>
</dbReference>
<accession>A0A9D7SWP7</accession>
<protein>
    <recommendedName>
        <fullName evidence="2">histidine kinase</fullName>
        <ecNumber evidence="2">2.7.13.3</ecNumber>
    </recommendedName>
</protein>
<dbReference type="InterPro" id="IPR011712">
    <property type="entry name" value="Sig_transdc_His_kin_sub3_dim/P"/>
</dbReference>
<evidence type="ECO:0000256" key="4">
    <source>
        <dbReference type="ARBA" id="ARBA00022679"/>
    </source>
</evidence>
<dbReference type="PROSITE" id="PS50109">
    <property type="entry name" value="HIS_KIN"/>
    <property type="match status" value="1"/>
</dbReference>
<dbReference type="Proteomes" id="UP000808337">
    <property type="component" value="Unassembled WGS sequence"/>
</dbReference>